<gene>
    <name evidence="1" type="ORF">J1N35_019621</name>
</gene>
<evidence type="ECO:0000313" key="1">
    <source>
        <dbReference type="EMBL" id="KAH1092364.1"/>
    </source>
</evidence>
<reference evidence="1 2" key="1">
    <citation type="journal article" date="2021" name="Plant Biotechnol. J.">
        <title>Multi-omics assisted identification of the key and species-specific regulatory components of drought-tolerant mechanisms in Gossypium stocksii.</title>
        <authorList>
            <person name="Yu D."/>
            <person name="Ke L."/>
            <person name="Zhang D."/>
            <person name="Wu Y."/>
            <person name="Sun Y."/>
            <person name="Mei J."/>
            <person name="Sun J."/>
            <person name="Sun Y."/>
        </authorList>
    </citation>
    <scope>NUCLEOTIDE SEQUENCE [LARGE SCALE GENOMIC DNA]</scope>
    <source>
        <strain evidence="2">cv. E1</strain>
        <tissue evidence="1">Leaf</tissue>
    </source>
</reference>
<dbReference type="EMBL" id="JAIQCV010000006">
    <property type="protein sequence ID" value="KAH1092364.1"/>
    <property type="molecule type" value="Genomic_DNA"/>
</dbReference>
<comment type="caution">
    <text evidence="1">The sequence shown here is derived from an EMBL/GenBank/DDBJ whole genome shotgun (WGS) entry which is preliminary data.</text>
</comment>
<evidence type="ECO:0000313" key="2">
    <source>
        <dbReference type="Proteomes" id="UP000828251"/>
    </source>
</evidence>
<sequence>MITAWKEEVYDFKGVLKIFKAVLGNGILALKPKQQAMDVPKPKTFKGVMSASEVDNFL</sequence>
<organism evidence="1 2">
    <name type="scientific">Gossypium stocksii</name>
    <dbReference type="NCBI Taxonomy" id="47602"/>
    <lineage>
        <taxon>Eukaryota</taxon>
        <taxon>Viridiplantae</taxon>
        <taxon>Streptophyta</taxon>
        <taxon>Embryophyta</taxon>
        <taxon>Tracheophyta</taxon>
        <taxon>Spermatophyta</taxon>
        <taxon>Magnoliopsida</taxon>
        <taxon>eudicotyledons</taxon>
        <taxon>Gunneridae</taxon>
        <taxon>Pentapetalae</taxon>
        <taxon>rosids</taxon>
        <taxon>malvids</taxon>
        <taxon>Malvales</taxon>
        <taxon>Malvaceae</taxon>
        <taxon>Malvoideae</taxon>
        <taxon>Gossypium</taxon>
    </lineage>
</organism>
<keyword evidence="2" id="KW-1185">Reference proteome</keyword>
<proteinExistence type="predicted"/>
<dbReference type="Proteomes" id="UP000828251">
    <property type="component" value="Unassembled WGS sequence"/>
</dbReference>
<accession>A0A9D4A7A5</accession>
<dbReference type="OrthoDB" id="993481at2759"/>
<protein>
    <submittedName>
        <fullName evidence="1">Uncharacterized protein</fullName>
    </submittedName>
</protein>
<dbReference type="AlphaFoldDB" id="A0A9D4A7A5"/>
<name>A0A9D4A7A5_9ROSI</name>